<comment type="caution">
    <text evidence="1">The sequence shown here is derived from an EMBL/GenBank/DDBJ whole genome shotgun (WGS) entry which is preliminary data.</text>
</comment>
<keyword evidence="2" id="KW-1185">Reference proteome</keyword>
<evidence type="ECO:0000313" key="2">
    <source>
        <dbReference type="Proteomes" id="UP000265520"/>
    </source>
</evidence>
<accession>A0A392UHM7</accession>
<sequence>MKQGVSCGIATVQTMEVTIVETELHSKYYTAGSCGQHCFRIVTNLCVIVIDVSEQ</sequence>
<protein>
    <submittedName>
        <fullName evidence="1">Uncharacterized protein</fullName>
    </submittedName>
</protein>
<feature type="non-terminal residue" evidence="1">
    <location>
        <position position="55"/>
    </location>
</feature>
<proteinExistence type="predicted"/>
<organism evidence="1 2">
    <name type="scientific">Trifolium medium</name>
    <dbReference type="NCBI Taxonomy" id="97028"/>
    <lineage>
        <taxon>Eukaryota</taxon>
        <taxon>Viridiplantae</taxon>
        <taxon>Streptophyta</taxon>
        <taxon>Embryophyta</taxon>
        <taxon>Tracheophyta</taxon>
        <taxon>Spermatophyta</taxon>
        <taxon>Magnoliopsida</taxon>
        <taxon>eudicotyledons</taxon>
        <taxon>Gunneridae</taxon>
        <taxon>Pentapetalae</taxon>
        <taxon>rosids</taxon>
        <taxon>fabids</taxon>
        <taxon>Fabales</taxon>
        <taxon>Fabaceae</taxon>
        <taxon>Papilionoideae</taxon>
        <taxon>50 kb inversion clade</taxon>
        <taxon>NPAAA clade</taxon>
        <taxon>Hologalegina</taxon>
        <taxon>IRL clade</taxon>
        <taxon>Trifolieae</taxon>
        <taxon>Trifolium</taxon>
    </lineage>
</organism>
<dbReference type="EMBL" id="LXQA010807372">
    <property type="protein sequence ID" value="MCI71950.1"/>
    <property type="molecule type" value="Genomic_DNA"/>
</dbReference>
<dbReference type="AlphaFoldDB" id="A0A392UHM7"/>
<reference evidence="1 2" key="1">
    <citation type="journal article" date="2018" name="Front. Plant Sci.">
        <title>Red Clover (Trifolium pratense) and Zigzag Clover (T. medium) - A Picture of Genomic Similarities and Differences.</title>
        <authorList>
            <person name="Dluhosova J."/>
            <person name="Istvanek J."/>
            <person name="Nedelnik J."/>
            <person name="Repkova J."/>
        </authorList>
    </citation>
    <scope>NUCLEOTIDE SEQUENCE [LARGE SCALE GENOMIC DNA]</scope>
    <source>
        <strain evidence="2">cv. 10/8</strain>
        <tissue evidence="1">Leaf</tissue>
    </source>
</reference>
<name>A0A392UHM7_9FABA</name>
<dbReference type="Proteomes" id="UP000265520">
    <property type="component" value="Unassembled WGS sequence"/>
</dbReference>
<evidence type="ECO:0000313" key="1">
    <source>
        <dbReference type="EMBL" id="MCI71950.1"/>
    </source>
</evidence>